<dbReference type="RefSeq" id="WP_012862406.1">
    <property type="nucleotide sequence ID" value="NC_013517.1"/>
</dbReference>
<name>D1ANM0_SEBTE</name>
<gene>
    <name evidence="2" type="ordered locus">Sterm_2981</name>
</gene>
<dbReference type="Proteomes" id="UP000000845">
    <property type="component" value="Chromosome"/>
</dbReference>
<dbReference type="HOGENOM" id="CLU_2048119_0_0_0"/>
<dbReference type="KEGG" id="str:Sterm_2981"/>
<feature type="region of interest" description="Disordered" evidence="1">
    <location>
        <begin position="101"/>
        <end position="120"/>
    </location>
</feature>
<accession>D1ANM0</accession>
<keyword evidence="3" id="KW-1185">Reference proteome</keyword>
<evidence type="ECO:0000313" key="3">
    <source>
        <dbReference type="Proteomes" id="UP000000845"/>
    </source>
</evidence>
<proteinExistence type="predicted"/>
<reference evidence="3" key="1">
    <citation type="submission" date="2009-09" db="EMBL/GenBank/DDBJ databases">
        <title>The complete chromosome of Sebaldella termitidis ATCC 33386.</title>
        <authorList>
            <consortium name="US DOE Joint Genome Institute (JGI-PGF)"/>
            <person name="Lucas S."/>
            <person name="Copeland A."/>
            <person name="Lapidus A."/>
            <person name="Glavina del Rio T."/>
            <person name="Dalin E."/>
            <person name="Tice H."/>
            <person name="Bruce D."/>
            <person name="Goodwin L."/>
            <person name="Pitluck S."/>
            <person name="Kyrpides N."/>
            <person name="Mavromatis K."/>
            <person name="Ivanova N."/>
            <person name="Mikhailova N."/>
            <person name="Sims D."/>
            <person name="Meincke L."/>
            <person name="Brettin T."/>
            <person name="Detter J.C."/>
            <person name="Han C."/>
            <person name="Larimer F."/>
            <person name="Land M."/>
            <person name="Hauser L."/>
            <person name="Markowitz V."/>
            <person name="Cheng J.F."/>
            <person name="Hugenholtz P."/>
            <person name="Woyke T."/>
            <person name="Wu D."/>
            <person name="Eisen J.A."/>
        </authorList>
    </citation>
    <scope>NUCLEOTIDE SEQUENCE [LARGE SCALE GENOMIC DNA]</scope>
    <source>
        <strain evidence="3">ATCC 33386 / NCTC 11300</strain>
    </source>
</reference>
<evidence type="ECO:0000313" key="2">
    <source>
        <dbReference type="EMBL" id="ACZ09824.1"/>
    </source>
</evidence>
<organism evidence="2 3">
    <name type="scientific">Sebaldella termitidis (strain ATCC 33386 / NCTC 11300)</name>
    <dbReference type="NCBI Taxonomy" id="526218"/>
    <lineage>
        <taxon>Bacteria</taxon>
        <taxon>Fusobacteriati</taxon>
        <taxon>Fusobacteriota</taxon>
        <taxon>Fusobacteriia</taxon>
        <taxon>Fusobacteriales</taxon>
        <taxon>Leptotrichiaceae</taxon>
        <taxon>Sebaldella</taxon>
    </lineage>
</organism>
<sequence length="120" mass="14266">MAGKNTIPLYDELVKSPEFSDLDYEEEKDFRLGRKDRLGAEDFEMQEHISFQNILAENYNRDYKMRSYFNDGTPLYDEVVKSPEFSELEYEDEKLNELNPRRVELGAEPENTQEKILLDE</sequence>
<protein>
    <submittedName>
        <fullName evidence="2">Uncharacterized protein</fullName>
    </submittedName>
</protein>
<dbReference type="EMBL" id="CP001739">
    <property type="protein sequence ID" value="ACZ09824.1"/>
    <property type="molecule type" value="Genomic_DNA"/>
</dbReference>
<reference evidence="2 3" key="2">
    <citation type="journal article" date="2010" name="Stand. Genomic Sci.">
        <title>Complete genome sequence of Sebaldella termitidis type strain (NCTC 11300).</title>
        <authorList>
            <person name="Harmon-Smith M."/>
            <person name="Celia L."/>
            <person name="Chertkov O."/>
            <person name="Lapidus A."/>
            <person name="Copeland A."/>
            <person name="Glavina Del Rio T."/>
            <person name="Nolan M."/>
            <person name="Lucas S."/>
            <person name="Tice H."/>
            <person name="Cheng J.F."/>
            <person name="Han C."/>
            <person name="Detter J.C."/>
            <person name="Bruce D."/>
            <person name="Goodwin L."/>
            <person name="Pitluck S."/>
            <person name="Pati A."/>
            <person name="Liolios K."/>
            <person name="Ivanova N."/>
            <person name="Mavromatis K."/>
            <person name="Mikhailova N."/>
            <person name="Chen A."/>
            <person name="Palaniappan K."/>
            <person name="Land M."/>
            <person name="Hauser L."/>
            <person name="Chang Y.J."/>
            <person name="Jeffries C.D."/>
            <person name="Brettin T."/>
            <person name="Goker M."/>
            <person name="Beck B."/>
            <person name="Bristow J."/>
            <person name="Eisen J.A."/>
            <person name="Markowitz V."/>
            <person name="Hugenholtz P."/>
            <person name="Kyrpides N.C."/>
            <person name="Klenk H.P."/>
            <person name="Chen F."/>
        </authorList>
    </citation>
    <scope>NUCLEOTIDE SEQUENCE [LARGE SCALE GENOMIC DNA]</scope>
    <source>
        <strain evidence="3">ATCC 33386 / NCTC 11300</strain>
    </source>
</reference>
<evidence type="ECO:0000256" key="1">
    <source>
        <dbReference type="SAM" id="MobiDB-lite"/>
    </source>
</evidence>
<dbReference type="AlphaFoldDB" id="D1ANM0"/>